<dbReference type="UniPathway" id="UPA00559"/>
<evidence type="ECO:0000256" key="2">
    <source>
        <dbReference type="ARBA" id="ARBA00004123"/>
    </source>
</evidence>
<dbReference type="PANTHER" id="PTHR21454:SF46">
    <property type="entry name" value="DIPHTHAMIDE BIOSYNTHESIS PROTEIN 4"/>
    <property type="match status" value="1"/>
</dbReference>
<evidence type="ECO:0000256" key="8">
    <source>
        <dbReference type="ARBA" id="ARBA00022723"/>
    </source>
</evidence>
<dbReference type="OrthoDB" id="445556at2759"/>
<keyword evidence="10" id="KW-0408">Iron</keyword>
<dbReference type="GO" id="GO:0005737">
    <property type="term" value="C:cytoplasm"/>
    <property type="evidence" value="ECO:0007669"/>
    <property type="project" value="UniProtKB-SubCell"/>
</dbReference>
<evidence type="ECO:0000256" key="9">
    <source>
        <dbReference type="ARBA" id="ARBA00022833"/>
    </source>
</evidence>
<reference evidence="14" key="1">
    <citation type="journal article" date="2020" name="Stud. Mycol.">
        <title>101 Dothideomycetes genomes: a test case for predicting lifestyles and emergence of pathogens.</title>
        <authorList>
            <person name="Haridas S."/>
            <person name="Albert R."/>
            <person name="Binder M."/>
            <person name="Bloem J."/>
            <person name="Labutti K."/>
            <person name="Salamov A."/>
            <person name="Andreopoulos B."/>
            <person name="Baker S."/>
            <person name="Barry K."/>
            <person name="Bills G."/>
            <person name="Bluhm B."/>
            <person name="Cannon C."/>
            <person name="Castanera R."/>
            <person name="Culley D."/>
            <person name="Daum C."/>
            <person name="Ezra D."/>
            <person name="Gonzalez J."/>
            <person name="Henrissat B."/>
            <person name="Kuo A."/>
            <person name="Liang C."/>
            <person name="Lipzen A."/>
            <person name="Lutzoni F."/>
            <person name="Magnuson J."/>
            <person name="Mondo S."/>
            <person name="Nolan M."/>
            <person name="Ohm R."/>
            <person name="Pangilinan J."/>
            <person name="Park H.-J."/>
            <person name="Ramirez L."/>
            <person name="Alfaro M."/>
            <person name="Sun H."/>
            <person name="Tritt A."/>
            <person name="Yoshinaga Y."/>
            <person name="Zwiers L.-H."/>
            <person name="Turgeon B."/>
            <person name="Goodwin S."/>
            <person name="Spatafora J."/>
            <person name="Crous P."/>
            <person name="Grigoriev I."/>
        </authorList>
    </citation>
    <scope>NUCLEOTIDE SEQUENCE</scope>
    <source>
        <strain evidence="14">CBS 121167</strain>
    </source>
</reference>
<evidence type="ECO:0000256" key="5">
    <source>
        <dbReference type="ARBA" id="ARBA00006169"/>
    </source>
</evidence>
<dbReference type="GO" id="GO:0046872">
    <property type="term" value="F:metal ion binding"/>
    <property type="evidence" value="ECO:0007669"/>
    <property type="project" value="UniProtKB-KW"/>
</dbReference>
<organism evidence="14 15">
    <name type="scientific">Aplosporella prunicola CBS 121167</name>
    <dbReference type="NCBI Taxonomy" id="1176127"/>
    <lineage>
        <taxon>Eukaryota</taxon>
        <taxon>Fungi</taxon>
        <taxon>Dikarya</taxon>
        <taxon>Ascomycota</taxon>
        <taxon>Pezizomycotina</taxon>
        <taxon>Dothideomycetes</taxon>
        <taxon>Dothideomycetes incertae sedis</taxon>
        <taxon>Botryosphaeriales</taxon>
        <taxon>Aplosporellaceae</taxon>
        <taxon>Aplosporella</taxon>
    </lineage>
</organism>
<keyword evidence="8" id="KW-0479">Metal-binding</keyword>
<dbReference type="Pfam" id="PF05207">
    <property type="entry name" value="Zn_ribbon_CSL"/>
    <property type="match status" value="1"/>
</dbReference>
<dbReference type="SUPFAM" id="SSF144217">
    <property type="entry name" value="CSL zinc finger"/>
    <property type="match status" value="1"/>
</dbReference>
<dbReference type="SMART" id="SM00271">
    <property type="entry name" value="DnaJ"/>
    <property type="match status" value="1"/>
</dbReference>
<dbReference type="RefSeq" id="XP_033397825.1">
    <property type="nucleotide sequence ID" value="XM_033543161.1"/>
</dbReference>
<evidence type="ECO:0000256" key="7">
    <source>
        <dbReference type="ARBA" id="ARBA00022490"/>
    </source>
</evidence>
<evidence type="ECO:0000256" key="10">
    <source>
        <dbReference type="ARBA" id="ARBA00023004"/>
    </source>
</evidence>
<keyword evidence="9" id="KW-0862">Zinc</keyword>
<keyword evidence="7" id="KW-0963">Cytoplasm</keyword>
<comment type="function">
    <text evidence="1">Required for the first step of diphthamide biosynthesis, the transfer of 3-amino-3-carboxypropyl from S-adenosyl-L-methionine to a histidine residue. Diphthamide is a post-translational modification of histidine which occurs in elongation factor 2.</text>
</comment>
<evidence type="ECO:0000256" key="6">
    <source>
        <dbReference type="ARBA" id="ARBA00021797"/>
    </source>
</evidence>
<name>A0A6A6BFF6_9PEZI</name>
<protein>
    <recommendedName>
        <fullName evidence="6">Diphthamide biosynthesis protein 4</fullName>
    </recommendedName>
</protein>
<dbReference type="InterPro" id="IPR001623">
    <property type="entry name" value="DnaJ_domain"/>
</dbReference>
<gene>
    <name evidence="14" type="ORF">K452DRAFT_308501</name>
</gene>
<dbReference type="Pfam" id="PF00226">
    <property type="entry name" value="DnaJ"/>
    <property type="match status" value="1"/>
</dbReference>
<dbReference type="GeneID" id="54300658"/>
<dbReference type="InterPro" id="IPR044248">
    <property type="entry name" value="DPH3/4-like"/>
</dbReference>
<comment type="pathway">
    <text evidence="4">Protein modification; peptidyl-diphthamide biosynthesis.</text>
</comment>
<dbReference type="GO" id="GO:0017183">
    <property type="term" value="P:protein histidyl modification to diphthamide"/>
    <property type="evidence" value="ECO:0007669"/>
    <property type="project" value="UniProtKB-UniPathway"/>
</dbReference>
<dbReference type="SUPFAM" id="SSF46565">
    <property type="entry name" value="Chaperone J-domain"/>
    <property type="match status" value="1"/>
</dbReference>
<dbReference type="InterPro" id="IPR036671">
    <property type="entry name" value="DPH_MB_sf"/>
</dbReference>
<dbReference type="CDD" id="cd06257">
    <property type="entry name" value="DnaJ"/>
    <property type="match status" value="1"/>
</dbReference>
<keyword evidence="11" id="KW-0539">Nucleus</keyword>
<accession>A0A6A6BFF6</accession>
<dbReference type="InterPro" id="IPR036869">
    <property type="entry name" value="J_dom_sf"/>
</dbReference>
<comment type="subcellular location">
    <subcellularLocation>
        <location evidence="3">Cytoplasm</location>
    </subcellularLocation>
    <subcellularLocation>
        <location evidence="2">Nucleus</location>
    </subcellularLocation>
</comment>
<comment type="similarity">
    <text evidence="5">Belongs to the DPH4 family.</text>
</comment>
<dbReference type="Gene3D" id="3.10.660.10">
    <property type="entry name" value="DPH Zinc finger"/>
    <property type="match status" value="1"/>
</dbReference>
<evidence type="ECO:0000256" key="11">
    <source>
        <dbReference type="ARBA" id="ARBA00023242"/>
    </source>
</evidence>
<keyword evidence="15" id="KW-1185">Reference proteome</keyword>
<evidence type="ECO:0000313" key="14">
    <source>
        <dbReference type="EMBL" id="KAF2142113.1"/>
    </source>
</evidence>
<dbReference type="PANTHER" id="PTHR21454">
    <property type="entry name" value="DPH3 HOMOLOG-RELATED"/>
    <property type="match status" value="1"/>
</dbReference>
<dbReference type="GO" id="GO:0005634">
    <property type="term" value="C:nucleus"/>
    <property type="evidence" value="ECO:0007669"/>
    <property type="project" value="UniProtKB-SubCell"/>
</dbReference>
<evidence type="ECO:0000259" key="12">
    <source>
        <dbReference type="PROSITE" id="PS50076"/>
    </source>
</evidence>
<evidence type="ECO:0000256" key="1">
    <source>
        <dbReference type="ARBA" id="ARBA00003474"/>
    </source>
</evidence>
<evidence type="ECO:0000256" key="3">
    <source>
        <dbReference type="ARBA" id="ARBA00004496"/>
    </source>
</evidence>
<dbReference type="InterPro" id="IPR007872">
    <property type="entry name" value="DPH_MB_dom"/>
</dbReference>
<dbReference type="EMBL" id="ML995485">
    <property type="protein sequence ID" value="KAF2142113.1"/>
    <property type="molecule type" value="Genomic_DNA"/>
</dbReference>
<dbReference type="PROSITE" id="PS50076">
    <property type="entry name" value="DNAJ_2"/>
    <property type="match status" value="1"/>
</dbReference>
<feature type="domain" description="J" evidence="12">
    <location>
        <begin position="15"/>
        <end position="88"/>
    </location>
</feature>
<evidence type="ECO:0000259" key="13">
    <source>
        <dbReference type="PROSITE" id="PS51074"/>
    </source>
</evidence>
<dbReference type="Proteomes" id="UP000799438">
    <property type="component" value="Unassembled WGS sequence"/>
</dbReference>
<dbReference type="AlphaFoldDB" id="A0A6A6BFF6"/>
<dbReference type="PROSITE" id="PS51074">
    <property type="entry name" value="DPH_MB"/>
    <property type="match status" value="1"/>
</dbReference>
<proteinExistence type="inferred from homology"/>
<evidence type="ECO:0000256" key="4">
    <source>
        <dbReference type="ARBA" id="ARBA00005156"/>
    </source>
</evidence>
<sequence>MPTATAPAPLPPSFNAYRTLGLAPHPAPPPDAQALKAAYRRALLACHPDKAHGLTPTDARELATIDDITLAYRTLSTPSLRAEHDRALRLRCSATTNNNNNNNNNNNGAAAGEADHARLGLELVDLDDMAFDEGKGVWWRGCRCGEERGFVVGEGELEEGVLDGDAGVGEVLVGCGGCSLWVRVGFGVEVEGEGEGE</sequence>
<dbReference type="Gene3D" id="1.10.287.110">
    <property type="entry name" value="DnaJ domain"/>
    <property type="match status" value="1"/>
</dbReference>
<feature type="domain" description="DPH-type MB" evidence="13">
    <location>
        <begin position="120"/>
        <end position="187"/>
    </location>
</feature>
<evidence type="ECO:0000313" key="15">
    <source>
        <dbReference type="Proteomes" id="UP000799438"/>
    </source>
</evidence>